<dbReference type="Pfam" id="PF00571">
    <property type="entry name" value="CBS"/>
    <property type="match status" value="1"/>
</dbReference>
<dbReference type="Proteomes" id="UP000252355">
    <property type="component" value="Unassembled WGS sequence"/>
</dbReference>
<name>A0A367ZLN0_9BACT</name>
<dbReference type="Pfam" id="PF03445">
    <property type="entry name" value="DUF294"/>
    <property type="match status" value="1"/>
</dbReference>
<feature type="coiled-coil region" evidence="7">
    <location>
        <begin position="191"/>
        <end position="254"/>
    </location>
</feature>
<gene>
    <name evidence="10" type="ORF">OZSIB_0566</name>
</gene>
<dbReference type="InterPro" id="IPR018821">
    <property type="entry name" value="DUF294_put_nucleoTrafse_sb-bd"/>
</dbReference>
<dbReference type="CDD" id="cd05401">
    <property type="entry name" value="NT_GlnE_GlnD_like"/>
    <property type="match status" value="1"/>
</dbReference>
<evidence type="ECO:0000256" key="7">
    <source>
        <dbReference type="SAM" id="Coils"/>
    </source>
</evidence>
<evidence type="ECO:0000256" key="4">
    <source>
        <dbReference type="ARBA" id="ARBA00022989"/>
    </source>
</evidence>
<evidence type="ECO:0000256" key="8">
    <source>
        <dbReference type="SAM" id="Phobius"/>
    </source>
</evidence>
<evidence type="ECO:0000256" key="6">
    <source>
        <dbReference type="PROSITE-ProRule" id="PRU00703"/>
    </source>
</evidence>
<dbReference type="SUPFAM" id="SSF54631">
    <property type="entry name" value="CBS-domain pair"/>
    <property type="match status" value="1"/>
</dbReference>
<dbReference type="InterPro" id="IPR043519">
    <property type="entry name" value="NT_sf"/>
</dbReference>
<feature type="domain" description="CBS" evidence="9">
    <location>
        <begin position="453"/>
        <end position="519"/>
    </location>
</feature>
<dbReference type="PROSITE" id="PS51371">
    <property type="entry name" value="CBS"/>
    <property type="match status" value="1"/>
</dbReference>
<evidence type="ECO:0000259" key="9">
    <source>
        <dbReference type="PROSITE" id="PS51371"/>
    </source>
</evidence>
<dbReference type="InterPro" id="IPR000644">
    <property type="entry name" value="CBS_dom"/>
</dbReference>
<dbReference type="InterPro" id="IPR000014">
    <property type="entry name" value="PAS"/>
</dbReference>
<dbReference type="InterPro" id="IPR005105">
    <property type="entry name" value="GlnD_Uridyltrans_N"/>
</dbReference>
<dbReference type="Pfam" id="PF10335">
    <property type="entry name" value="DUF294_C"/>
    <property type="match status" value="1"/>
</dbReference>
<sequence>MAAGHRRRPRCASMRSFAVRAVFTTLLTISLFFVAIFFLIIPSLERSIMDQKRVMIRELTTSAWNILAKFQADEAAGLLSGEAARRLAIEQIRNLHYGRQMKDYFWVNDLHPRMIVHPYRTDLEGKDLSDFADPDGKKLFVEAVKIVRAHGAGYLEYRWQWQDDARRIVPKLSYVKGFEPWGWVIGTGVYLDDLQQEIRATRQQLMIVSLAILLLASLLLFAFLWDSLLVERKRRLAEQALRQSEEKYRTLVEASGECIVLALGGETLYANQAMLGLLGCDSTALRGRTLDDLFEPTAEERAAGSSFWYRLLRGEAVPSRYVTRLRGRPGEVGREVAVSLSRLILFDKPGVVAVATDITLQRVREVGQEKMLQDLQVAQQYLLQPVGEVLDATPQAEGRRRLGAEQRLSDLLPAAGLGPLIPGIIQDDSGAIVGLLTVDSLGRALGAGEWDRPLRDLGEPVRVMVSRHIPVVEAFLAMERSEFAPVVVLDDGGHPVGVLTERHLLQVQRAAPVVLQHDLEQASSGEALARTNHRLFEMVGALVRAGCRPAAVARLIARNSDVVLAEALRLAISQLGPPPAAFAFMVLGSSGRLEQTLKTDQDNAIVYEDLPPEREGPAHEYFLALGRMVCDLLAACGYDRCEGGIMAANPSWCQPLSRWKANFARWIATSEAEDLLQAKIFFDFRAAAGEARLVEALRPALAQALAAEPRFFFLLARNVLLFQPPLGLFGNFLFDPTVPDRQVFDLKGVMALIVDFCRIYALKHGLALTNTHERLAALTEAGVLNRSSATEMRQAYDFLLSLRLRSQVNARAAGRPADNWLEPATLTAMEQKMLKEILGQIKDFQVKLSFDFTGSMVQQA</sequence>
<dbReference type="GO" id="GO:0005886">
    <property type="term" value="C:plasma membrane"/>
    <property type="evidence" value="ECO:0007669"/>
    <property type="project" value="UniProtKB-SubCell"/>
</dbReference>
<dbReference type="InterPro" id="IPR046342">
    <property type="entry name" value="CBS_dom_sf"/>
</dbReference>
<dbReference type="AlphaFoldDB" id="A0A367ZLN0"/>
<comment type="caution">
    <text evidence="10">The sequence shown here is derived from an EMBL/GenBank/DDBJ whole genome shotgun (WGS) entry which is preliminary data.</text>
</comment>
<dbReference type="Gene3D" id="3.30.450.20">
    <property type="entry name" value="PAS domain"/>
    <property type="match status" value="2"/>
</dbReference>
<keyword evidence="3 8" id="KW-0812">Transmembrane</keyword>
<dbReference type="SUPFAM" id="SSF81301">
    <property type="entry name" value="Nucleotidyltransferase"/>
    <property type="match status" value="1"/>
</dbReference>
<feature type="transmembrane region" description="Helical" evidence="8">
    <location>
        <begin position="21"/>
        <end position="41"/>
    </location>
</feature>
<keyword evidence="7" id="KW-0175">Coiled coil</keyword>
<dbReference type="CDD" id="cd02205">
    <property type="entry name" value="CBS_pair_SF"/>
    <property type="match status" value="1"/>
</dbReference>
<dbReference type="Pfam" id="PF08448">
    <property type="entry name" value="PAS_4"/>
    <property type="match status" value="1"/>
</dbReference>
<dbReference type="SMART" id="SM01049">
    <property type="entry name" value="Cache_2"/>
    <property type="match status" value="1"/>
</dbReference>
<organism evidence="10 11">
    <name type="scientific">Candidatus Ozemobacter sibiricus</name>
    <dbReference type="NCBI Taxonomy" id="2268124"/>
    <lineage>
        <taxon>Bacteria</taxon>
        <taxon>Candidatus Ozemobacteria</taxon>
        <taxon>Candidatus Ozemobacterales</taxon>
        <taxon>Candidatus Ozemobacteraceae</taxon>
        <taxon>Candidatus Ozemobacter</taxon>
    </lineage>
</organism>
<keyword evidence="4 8" id="KW-1133">Transmembrane helix</keyword>
<dbReference type="Gene3D" id="3.10.580.10">
    <property type="entry name" value="CBS-domain"/>
    <property type="match status" value="1"/>
</dbReference>
<evidence type="ECO:0000256" key="5">
    <source>
        <dbReference type="ARBA" id="ARBA00023136"/>
    </source>
</evidence>
<dbReference type="EMBL" id="QOQW01000017">
    <property type="protein sequence ID" value="RCK79015.1"/>
    <property type="molecule type" value="Genomic_DNA"/>
</dbReference>
<keyword evidence="6" id="KW-0129">CBS domain</keyword>
<accession>A0A367ZLN0</accession>
<evidence type="ECO:0000256" key="3">
    <source>
        <dbReference type="ARBA" id="ARBA00022692"/>
    </source>
</evidence>
<dbReference type="InterPro" id="IPR035965">
    <property type="entry name" value="PAS-like_dom_sf"/>
</dbReference>
<dbReference type="InterPro" id="IPR033480">
    <property type="entry name" value="sCache_2"/>
</dbReference>
<keyword evidence="2" id="KW-1003">Cell membrane</keyword>
<dbReference type="GO" id="GO:0008773">
    <property type="term" value="F:[protein-PII] uridylyltransferase activity"/>
    <property type="evidence" value="ECO:0007669"/>
    <property type="project" value="InterPro"/>
</dbReference>
<proteinExistence type="predicted"/>
<dbReference type="NCBIfam" id="TIGR00229">
    <property type="entry name" value="sensory_box"/>
    <property type="match status" value="1"/>
</dbReference>
<feature type="transmembrane region" description="Helical" evidence="8">
    <location>
        <begin position="205"/>
        <end position="225"/>
    </location>
</feature>
<keyword evidence="5 8" id="KW-0472">Membrane</keyword>
<evidence type="ECO:0000313" key="11">
    <source>
        <dbReference type="Proteomes" id="UP000252355"/>
    </source>
</evidence>
<evidence type="ECO:0000256" key="1">
    <source>
        <dbReference type="ARBA" id="ARBA00004651"/>
    </source>
</evidence>
<reference evidence="10 11" key="1">
    <citation type="submission" date="2018-05" db="EMBL/GenBank/DDBJ databases">
        <title>A metagenomic window into the 2 km-deep terrestrial subsurface aquifer revealed taxonomically and functionally diverse microbial community comprising novel uncultured bacterial lineages.</title>
        <authorList>
            <person name="Kadnikov V.V."/>
            <person name="Mardanov A.V."/>
            <person name="Beletsky A.V."/>
            <person name="Banks D."/>
            <person name="Pimenov N.V."/>
            <person name="Frank Y.A."/>
            <person name="Karnachuk O.V."/>
            <person name="Ravin N.V."/>
        </authorList>
    </citation>
    <scope>NUCLEOTIDE SEQUENCE [LARGE SCALE GENOMIC DNA]</scope>
    <source>
        <strain evidence="10">BY5</strain>
    </source>
</reference>
<dbReference type="InterPro" id="IPR013656">
    <property type="entry name" value="PAS_4"/>
</dbReference>
<evidence type="ECO:0000256" key="2">
    <source>
        <dbReference type="ARBA" id="ARBA00022475"/>
    </source>
</evidence>
<comment type="subcellular location">
    <subcellularLocation>
        <location evidence="1">Cell membrane</location>
        <topology evidence="1">Multi-pass membrane protein</topology>
    </subcellularLocation>
</comment>
<protein>
    <submittedName>
        <fullName evidence="10">Putative signal-transduction protein</fullName>
    </submittedName>
</protein>
<dbReference type="CDD" id="cd00130">
    <property type="entry name" value="PAS"/>
    <property type="match status" value="1"/>
</dbReference>
<dbReference type="SMART" id="SM00091">
    <property type="entry name" value="PAS"/>
    <property type="match status" value="1"/>
</dbReference>
<evidence type="ECO:0000313" key="10">
    <source>
        <dbReference type="EMBL" id="RCK79015.1"/>
    </source>
</evidence>
<dbReference type="SUPFAM" id="SSF55785">
    <property type="entry name" value="PYP-like sensor domain (PAS domain)"/>
    <property type="match status" value="1"/>
</dbReference>
<dbReference type="Pfam" id="PF17200">
    <property type="entry name" value="sCache_2"/>
    <property type="match status" value="1"/>
</dbReference>